<feature type="domain" description="Integrase catalytic" evidence="2">
    <location>
        <begin position="1732"/>
        <end position="1912"/>
    </location>
</feature>
<dbReference type="PROSITE" id="PS50994">
    <property type="entry name" value="INTEGRASE"/>
    <property type="match status" value="1"/>
</dbReference>
<feature type="compositionally biased region" description="Low complexity" evidence="1">
    <location>
        <begin position="2442"/>
        <end position="2453"/>
    </location>
</feature>
<proteinExistence type="predicted"/>
<dbReference type="Pfam" id="PF03564">
    <property type="entry name" value="DUF1759"/>
    <property type="match status" value="1"/>
</dbReference>
<feature type="region of interest" description="Disordered" evidence="1">
    <location>
        <begin position="197"/>
        <end position="236"/>
    </location>
</feature>
<feature type="compositionally biased region" description="Basic and acidic residues" evidence="1">
    <location>
        <begin position="2100"/>
        <end position="2129"/>
    </location>
</feature>
<dbReference type="InterPro" id="IPR043128">
    <property type="entry name" value="Rev_trsase/Diguanyl_cyclase"/>
</dbReference>
<evidence type="ECO:0000313" key="4">
    <source>
        <dbReference type="Proteomes" id="UP001620626"/>
    </source>
</evidence>
<feature type="region of interest" description="Disordered" evidence="1">
    <location>
        <begin position="528"/>
        <end position="620"/>
    </location>
</feature>
<feature type="compositionally biased region" description="Basic residues" evidence="1">
    <location>
        <begin position="2803"/>
        <end position="2813"/>
    </location>
</feature>
<feature type="region of interest" description="Disordered" evidence="1">
    <location>
        <begin position="666"/>
        <end position="748"/>
    </location>
</feature>
<feature type="compositionally biased region" description="Basic and acidic residues" evidence="1">
    <location>
        <begin position="2670"/>
        <end position="2700"/>
    </location>
</feature>
<feature type="compositionally biased region" description="Polar residues" evidence="1">
    <location>
        <begin position="14"/>
        <end position="23"/>
    </location>
</feature>
<dbReference type="EMBL" id="JBICBT010001024">
    <property type="protein sequence ID" value="KAL3087268.1"/>
    <property type="molecule type" value="Genomic_DNA"/>
</dbReference>
<dbReference type="SUPFAM" id="SSF56672">
    <property type="entry name" value="DNA/RNA polymerases"/>
    <property type="match status" value="1"/>
</dbReference>
<dbReference type="Gene3D" id="3.10.10.10">
    <property type="entry name" value="HIV Type 1 Reverse Transcriptase, subunit A, domain 1"/>
    <property type="match status" value="1"/>
</dbReference>
<feature type="region of interest" description="Disordered" evidence="1">
    <location>
        <begin position="2503"/>
        <end position="2813"/>
    </location>
</feature>
<feature type="compositionally biased region" description="Polar residues" evidence="1">
    <location>
        <begin position="2262"/>
        <end position="2274"/>
    </location>
</feature>
<dbReference type="PANTHER" id="PTHR47331:SF1">
    <property type="entry name" value="GAG-LIKE PROTEIN"/>
    <property type="match status" value="1"/>
</dbReference>
<dbReference type="GO" id="GO:0006259">
    <property type="term" value="P:DNA metabolic process"/>
    <property type="evidence" value="ECO:0007669"/>
    <property type="project" value="UniProtKB-ARBA"/>
</dbReference>
<dbReference type="Pfam" id="PF05380">
    <property type="entry name" value="Peptidase_A17"/>
    <property type="match status" value="1"/>
</dbReference>
<accession>A0ABD2J9H8</accession>
<feature type="region of interest" description="Disordered" evidence="1">
    <location>
        <begin position="1"/>
        <end position="62"/>
    </location>
</feature>
<feature type="compositionally biased region" description="Polar residues" evidence="1">
    <location>
        <begin position="2431"/>
        <end position="2441"/>
    </location>
</feature>
<dbReference type="InterPro" id="IPR012337">
    <property type="entry name" value="RNaseH-like_sf"/>
</dbReference>
<gene>
    <name evidence="3" type="ORF">niasHT_020531</name>
</gene>
<dbReference type="Gene3D" id="1.10.340.70">
    <property type="match status" value="1"/>
</dbReference>
<reference evidence="3 4" key="1">
    <citation type="submission" date="2024-10" db="EMBL/GenBank/DDBJ databases">
        <authorList>
            <person name="Kim D."/>
        </authorList>
    </citation>
    <scope>NUCLEOTIDE SEQUENCE [LARGE SCALE GENOMIC DNA]</scope>
    <source>
        <strain evidence="3">BH-2024</strain>
    </source>
</reference>
<dbReference type="Pfam" id="PF18701">
    <property type="entry name" value="DUF5641"/>
    <property type="match status" value="1"/>
</dbReference>
<feature type="compositionally biased region" description="Basic residues" evidence="1">
    <location>
        <begin position="718"/>
        <end position="728"/>
    </location>
</feature>
<protein>
    <recommendedName>
        <fullName evidence="2">Integrase catalytic domain-containing protein</fullName>
    </recommendedName>
</protein>
<organism evidence="3 4">
    <name type="scientific">Heterodera trifolii</name>
    <dbReference type="NCBI Taxonomy" id="157864"/>
    <lineage>
        <taxon>Eukaryota</taxon>
        <taxon>Metazoa</taxon>
        <taxon>Ecdysozoa</taxon>
        <taxon>Nematoda</taxon>
        <taxon>Chromadorea</taxon>
        <taxon>Rhabditida</taxon>
        <taxon>Tylenchina</taxon>
        <taxon>Tylenchomorpha</taxon>
        <taxon>Tylenchoidea</taxon>
        <taxon>Heteroderidae</taxon>
        <taxon>Heteroderinae</taxon>
        <taxon>Heterodera</taxon>
    </lineage>
</organism>
<feature type="region of interest" description="Disordered" evidence="1">
    <location>
        <begin position="278"/>
        <end position="335"/>
    </location>
</feature>
<feature type="compositionally biased region" description="Basic and acidic residues" evidence="1">
    <location>
        <begin position="2763"/>
        <end position="2795"/>
    </location>
</feature>
<dbReference type="Gene3D" id="3.30.420.10">
    <property type="entry name" value="Ribonuclease H-like superfamily/Ribonuclease H"/>
    <property type="match status" value="1"/>
</dbReference>
<dbReference type="InterPro" id="IPR043502">
    <property type="entry name" value="DNA/RNA_pol_sf"/>
</dbReference>
<dbReference type="SUPFAM" id="SSF53098">
    <property type="entry name" value="Ribonuclease H-like"/>
    <property type="match status" value="1"/>
</dbReference>
<keyword evidence="4" id="KW-1185">Reference proteome</keyword>
<dbReference type="Proteomes" id="UP001620626">
    <property type="component" value="Unassembled WGS sequence"/>
</dbReference>
<dbReference type="GO" id="GO:0042575">
    <property type="term" value="C:DNA polymerase complex"/>
    <property type="evidence" value="ECO:0007669"/>
    <property type="project" value="UniProtKB-ARBA"/>
</dbReference>
<feature type="region of interest" description="Disordered" evidence="1">
    <location>
        <begin position="2250"/>
        <end position="2274"/>
    </location>
</feature>
<dbReference type="InterPro" id="IPR008042">
    <property type="entry name" value="Retrotrans_Pao"/>
</dbReference>
<dbReference type="InterPro" id="IPR001584">
    <property type="entry name" value="Integrase_cat-core"/>
</dbReference>
<sequence>MDPENDEQDHNNDGNEQIGGSPTAQIGAGQKGAKKGKDKQKGAEVSTIPSGSGTQPGGMRNLRSNGIAIRAIRDQLERASGPLADRIAEARELLDPDFNAGEKPQAAVCLSAMERGLRELVGIFKGHFDRGLAAIGDEAPELHDYLYDAFTRPLPAATRCLGLRSHPPPAELLQIAMEHLGDLRTVRRTLEDVEKLSQLSSGTRSGTEEIRPVGDNPAVPHTPPPLQLNDPTDHQSDDLLVRHFPWRFEQLHIQEERRAVTPVMRSVVKAAQYPGAHTREWVNQTTARRERTPSPHVRQAGNHPRPRDPDRSITGNPNPCSRFRMPEQVRGRDPSVLRTARRDEGTTAFETVRLQPPTFSGKPEDWTTFWSYFKRAVDDKPIPGFEKQLLLLRCLKEGSPARRAVEVYPPSDGNYPVVIQLLRERFGDTDDLQRAIRAQLLHLPPARENVQSLTTVVDEFERGVCQLEQLGANVEDASFGPLLESKLPVRILTELRIRESTSGTKWSVREFRKAVGAQVRCMRAAESALAAMREPERRTESRPEPDRNARGTRNREQFPRAFMVGGNPLAQRPTTPPGAPAPRTGTHAPNRKVTDQDWNRNHRPPQSRGEVPTDNGCSLCQKPGHRPSNCPAYPTAQTLDNVFSSNGAVSAASHLITSPAVVPAQEPADGVSATTITPWSVGAGRGHNSQPANPRREWSPVNDMNSESDSRSSEPRSKPKRKKPKRRRNDQANQSEKQGERSPGTDQRAFTAMGESQPAYLMVCPVVAANDDTTRQQRTVLLWDPGSQVDWAQTVLTEQLELPNAGSAPLVVQVFGGSKKRIPSTKHRLKLKRLDGGWEELEVSSVPNVCTPIQTKLVGPGTHPGLFEPKDATVQPQIVIGIRKFWDFVIGFKKSAEGAFLIDTVFGTVLCGEHFGAPLGHSVPRDTVLMAITGADSGWNRMPAASAVEQFWSLETIGIRDDPTGDADTEAIIQFEKSVHQDEDGRYSIRLPWRDPIPALPSNFAVAYRRLTSLINRLQRMPEVLEQYRAVIEEQFKTGIIEEAAIGVSQREHFIPHQAVITPKKLRVVYDASAHAKGAPSLNDCLLRGPVWLPDLAGMLLRFRACQVPVIADVEKAFLMVGIEEADREVCKFLWVRDPTKPVTTDNLMPLRFRRLAFGLTPSPFCLAAVVRHHLRKYDSNLAEQLIRDTYVDNVLIPADTREEAAEKARTAKRMFTEARMNLREFLSNDQELNREFPAGDYLGKTTAKMLGLEWNSELDEIRMTYPGIPKDCPTSNSRRSVLKTIASLFDPLGTLSPATLAAKRFFQRLWDATHDWDTPLNPIDQREWERVTASWDGEMTVIPRKVITGTGRSLSLHVFTDASEFAYAAAVYIRSEGPDGICSRLLMAKSRLKPKKAADTFTIPRMELMGILLGVRLATFVRAQLYRPIEDHHLWSDSTIALHWVKNHNPQPQFVANRLLEIRAATDIVFHHVRTDDNPADIATRGMTPAELQGCQLWWNGPRWMASTPEEWPSELEFKIDGEGKGSPSDVDTPHAMLIGQSGQNVPGPDKSFPEAFLERCGQLKRAIRVTAWLRRFANNARKAKPSDREGGNGEHRHPLSAEELLEAQRSLIRAAQEMGQLPGGVQMELDCNGLKRLHSRVGNCAETELSKPLVLPKKSRIGTLIIEDIHEGLCHAGVNATLSQFLKGHWTPGARQQTRRALKSCRKCRRMQAAAYPLPPMPQLPADRVRRRLPFESVGLDFLGPTVALDEAGQRRKAWVLLITCLTTRAIYVDATRDLSADSLIALLRRFIARRGAPSRIISDNAPTFTLVGRTLSSFGLTGTDPVAFIDARGIKWRFTPSHTPWAGGVFERAVQSVKRARQKTLGSSVISYDELITLLAEVEAAVNSRPLTYVSDEAGDPLPIRPIDFIQENGRLGLEPLSSPTQQPPDRKDPPHVQLEKRWRAAQQRTEHFWRRWHAEYLLQLREKAGWQHRNKRVVAGGTPKIGDVVLVEDKMQPRNVWQMGRIEELRGSSDQIRSVLIKMPNGRIWGRPVNKICPLEESPESERDRTADMDESGGAIGDSVPPGTTAHFQEPQNVDRTEPPAQEPGTTEEPGPTEKKPAEIVERIEQSIEEELPTRETDPGIRRSQRTRKIREIRDPEWIGTFGSANVGWHRCWLPARTPEFETDGTVGSSKRSRALQKKGHVPWRFGEVHADWLALEDLHWTTQSKLDDDYDGAPVNREMAARKEPIDGTATRAEQCSSLPRRIWGQGPPLRSPSHSSIPNNDTIHISSGRRAVPLDQWNRHSNTPLLSRSSSSASYNTVYSMPKWTKWYRSHQNEKAAGRTSRRERTLRETGDEIRRLEAELEHVGPGERGRDAAQCLAALYIKFGRNYRCVPNNGRAATREHFPEWERWVSIANSGAETTDNESEASGGGRLRSVIVVPNATGNGQKPGETSASSAGPPANSGERSPRPSTSKASAPLPKSPATMAPPRARPTEQLAKVAELLGQVGEEMAKILEAEEKGTDGNEDLLSLPSDGEEVVPETPPPAAAMSRNRDENWGEGSGQLSFTPGSGGHYNARKIDEEEENRWATQDAWFTAPPRVPGPKKKKSWEGPLSLGKLANSRCLGHPSPQGPRRQEQPKSYGIGSIPLIRSPSLPFASPNFGDWKRDRSRQGLKKKRKEKREKGRGTRVEEEDKGEKRKGMRDRRVREGEKRKRMRGKSGRERERGQEKEKGDEGQKKEEEKGEKRKWMRERRGKESKKEKGDEGLKKKRKEKREKGRGTRVEEEDKGEKRKGMRDRSVRERRKEEMDEGQEWKRKRTGKRERR</sequence>
<feature type="region of interest" description="Disordered" evidence="1">
    <location>
        <begin position="2043"/>
        <end position="2136"/>
    </location>
</feature>
<feature type="region of interest" description="Disordered" evidence="1">
    <location>
        <begin position="1522"/>
        <end position="1550"/>
    </location>
</feature>
<feature type="compositionally biased region" description="Low complexity" evidence="1">
    <location>
        <begin position="2087"/>
        <end position="2098"/>
    </location>
</feature>
<feature type="region of interest" description="Disordered" evidence="1">
    <location>
        <begin position="2430"/>
        <end position="2487"/>
    </location>
</feature>
<feature type="compositionally biased region" description="Basic and acidic residues" evidence="1">
    <location>
        <begin position="2503"/>
        <end position="2512"/>
    </location>
</feature>
<dbReference type="InterPro" id="IPR005312">
    <property type="entry name" value="DUF1759"/>
</dbReference>
<feature type="compositionally biased region" description="Basic and acidic residues" evidence="1">
    <location>
        <begin position="2708"/>
        <end position="2755"/>
    </location>
</feature>
<feature type="compositionally biased region" description="Basic and acidic residues" evidence="1">
    <location>
        <begin position="533"/>
        <end position="558"/>
    </location>
</feature>
<comment type="caution">
    <text evidence="3">The sequence shown here is derived from an EMBL/GenBank/DDBJ whole genome shotgun (WGS) entry which is preliminary data.</text>
</comment>
<evidence type="ECO:0000313" key="3">
    <source>
        <dbReference type="EMBL" id="KAL3087268.1"/>
    </source>
</evidence>
<feature type="compositionally biased region" description="Basic residues" evidence="1">
    <location>
        <begin position="2660"/>
        <end position="2669"/>
    </location>
</feature>
<feature type="region of interest" description="Disordered" evidence="1">
    <location>
        <begin position="2404"/>
        <end position="2423"/>
    </location>
</feature>
<feature type="compositionally biased region" description="Basic and acidic residues" evidence="1">
    <location>
        <begin position="708"/>
        <end position="717"/>
    </location>
</feature>
<dbReference type="InterPro" id="IPR040676">
    <property type="entry name" value="DUF5641"/>
</dbReference>
<feature type="compositionally biased region" description="Basic and acidic residues" evidence="1">
    <location>
        <begin position="324"/>
        <end position="335"/>
    </location>
</feature>
<dbReference type="Gene3D" id="3.30.70.270">
    <property type="match status" value="1"/>
</dbReference>
<dbReference type="InterPro" id="IPR041588">
    <property type="entry name" value="Integrase_H2C2"/>
</dbReference>
<evidence type="ECO:0000256" key="1">
    <source>
        <dbReference type="SAM" id="MobiDB-lite"/>
    </source>
</evidence>
<dbReference type="InterPro" id="IPR036397">
    <property type="entry name" value="RNaseH_sf"/>
</dbReference>
<name>A0ABD2J9H8_9BILA</name>
<dbReference type="Pfam" id="PF17921">
    <property type="entry name" value="Integrase_H2C2"/>
    <property type="match status" value="1"/>
</dbReference>
<dbReference type="PANTHER" id="PTHR47331">
    <property type="entry name" value="PHD-TYPE DOMAIN-CONTAINING PROTEIN"/>
    <property type="match status" value="1"/>
</dbReference>
<evidence type="ECO:0000259" key="2">
    <source>
        <dbReference type="PROSITE" id="PS50994"/>
    </source>
</evidence>